<dbReference type="HAMAP" id="MF_00813">
    <property type="entry name" value="Allantoicase"/>
    <property type="match status" value="1"/>
</dbReference>
<evidence type="ECO:0000313" key="4">
    <source>
        <dbReference type="EMBL" id="ATB50018.1"/>
    </source>
</evidence>
<dbReference type="GO" id="GO:0000256">
    <property type="term" value="P:allantoin catabolic process"/>
    <property type="evidence" value="ECO:0007669"/>
    <property type="project" value="UniProtKB-UniRule"/>
</dbReference>
<dbReference type="Proteomes" id="UP000217343">
    <property type="component" value="Chromosome"/>
</dbReference>
<dbReference type="InterPro" id="IPR015908">
    <property type="entry name" value="Allantoicase_dom"/>
</dbReference>
<keyword evidence="5" id="KW-1185">Reference proteome</keyword>
<keyword evidence="2" id="KW-0378">Hydrolase</keyword>
<protein>
    <recommendedName>
        <fullName evidence="2">Probable allantoicase</fullName>
        <ecNumber evidence="2">3.5.3.4</ecNumber>
    </recommendedName>
    <alternativeName>
        <fullName evidence="2">Allantoate amidinohydrolase</fullName>
    </alternativeName>
</protein>
<dbReference type="InterPro" id="IPR005164">
    <property type="entry name" value="Allantoicase"/>
</dbReference>
<dbReference type="UniPathway" id="UPA00395">
    <property type="reaction ID" value="UER00654"/>
</dbReference>
<evidence type="ECO:0000256" key="2">
    <source>
        <dbReference type="HAMAP-Rule" id="MF_00813"/>
    </source>
</evidence>
<dbReference type="OrthoDB" id="2078334at2"/>
<proteinExistence type="inferred from homology"/>
<evidence type="ECO:0000259" key="3">
    <source>
        <dbReference type="Pfam" id="PF03561"/>
    </source>
</evidence>
<dbReference type="PANTHER" id="PTHR12045:SF3">
    <property type="entry name" value="INACTIVE ALLANTOICASE-RELATED"/>
    <property type="match status" value="1"/>
</dbReference>
<feature type="domain" description="Allantoicase" evidence="3">
    <location>
        <begin position="25"/>
        <end position="174"/>
    </location>
</feature>
<dbReference type="GO" id="GO:0006144">
    <property type="term" value="P:purine nucleobase metabolic process"/>
    <property type="evidence" value="ECO:0007669"/>
    <property type="project" value="UniProtKB-KW"/>
</dbReference>
<dbReference type="PANTHER" id="PTHR12045">
    <property type="entry name" value="ALLANTOICASE"/>
    <property type="match status" value="1"/>
</dbReference>
<evidence type="ECO:0000256" key="1">
    <source>
        <dbReference type="ARBA" id="ARBA00009242"/>
    </source>
</evidence>
<gene>
    <name evidence="2" type="primary">alc</name>
    <name evidence="4" type="ORF">MYMAC_005672</name>
</gene>
<comment type="pathway">
    <text evidence="2">Nitrogen metabolism; (S)-allantoin degradation; (S)-ureidoglycolate from allantoate (aminidohydrolase route): step 1/1.</text>
</comment>
<dbReference type="EC" id="3.5.3.4" evidence="2"/>
<dbReference type="RefSeq" id="WP_095960366.1">
    <property type="nucleotide sequence ID" value="NZ_CP022203.1"/>
</dbReference>
<dbReference type="Gene3D" id="2.60.120.260">
    <property type="entry name" value="Galactose-binding domain-like"/>
    <property type="match status" value="2"/>
</dbReference>
<dbReference type="NCBIfam" id="TIGR02961">
    <property type="entry name" value="allantoicase"/>
    <property type="match status" value="1"/>
</dbReference>
<dbReference type="KEGG" id="mmas:MYMAC_005672"/>
<accession>A0A250K224</accession>
<organism evidence="4 5">
    <name type="scientific">Corallococcus macrosporus DSM 14697</name>
    <dbReference type="NCBI Taxonomy" id="1189310"/>
    <lineage>
        <taxon>Bacteria</taxon>
        <taxon>Pseudomonadati</taxon>
        <taxon>Myxococcota</taxon>
        <taxon>Myxococcia</taxon>
        <taxon>Myxococcales</taxon>
        <taxon>Cystobacterineae</taxon>
        <taxon>Myxococcaceae</taxon>
        <taxon>Corallococcus</taxon>
    </lineage>
</organism>
<keyword evidence="2" id="KW-0659">Purine metabolism</keyword>
<dbReference type="GO" id="GO:0004037">
    <property type="term" value="F:allantoicase activity"/>
    <property type="evidence" value="ECO:0007669"/>
    <property type="project" value="UniProtKB-UniRule"/>
</dbReference>
<comment type="catalytic activity">
    <reaction evidence="2">
        <text>allantoate + H2O = (S)-ureidoglycolate + urea</text>
        <dbReference type="Rhea" id="RHEA:11016"/>
        <dbReference type="ChEBI" id="CHEBI:15377"/>
        <dbReference type="ChEBI" id="CHEBI:16199"/>
        <dbReference type="ChEBI" id="CHEBI:17536"/>
        <dbReference type="ChEBI" id="CHEBI:57296"/>
        <dbReference type="EC" id="3.5.3.4"/>
    </reaction>
</comment>
<reference evidence="4 5" key="1">
    <citation type="submission" date="2017-06" db="EMBL/GenBank/DDBJ databases">
        <title>Sequencing and comparative analysis of myxobacterial genomes.</title>
        <authorList>
            <person name="Rupp O."/>
            <person name="Goesmann A."/>
            <person name="Sogaard-Andersen L."/>
        </authorList>
    </citation>
    <scope>NUCLEOTIDE SEQUENCE [LARGE SCALE GENOMIC DNA]</scope>
    <source>
        <strain evidence="4 5">DSM 14697</strain>
    </source>
</reference>
<feature type="domain" description="Allantoicase" evidence="3">
    <location>
        <begin position="196"/>
        <end position="339"/>
    </location>
</feature>
<dbReference type="SUPFAM" id="SSF49785">
    <property type="entry name" value="Galactose-binding domain-like"/>
    <property type="match status" value="2"/>
</dbReference>
<comment type="similarity">
    <text evidence="1 2">Belongs to the allantoicase family.</text>
</comment>
<dbReference type="AlphaFoldDB" id="A0A250K224"/>
<dbReference type="PIRSF" id="PIRSF016516">
    <property type="entry name" value="Allantoicase"/>
    <property type="match status" value="1"/>
</dbReference>
<name>A0A250K224_9BACT</name>
<dbReference type="Pfam" id="PF03561">
    <property type="entry name" value="Allantoicase"/>
    <property type="match status" value="2"/>
</dbReference>
<evidence type="ECO:0000313" key="5">
    <source>
        <dbReference type="Proteomes" id="UP000217343"/>
    </source>
</evidence>
<dbReference type="InterPro" id="IPR008979">
    <property type="entry name" value="Galactose-bd-like_sf"/>
</dbReference>
<dbReference type="EMBL" id="CP022203">
    <property type="protein sequence ID" value="ATB50018.1"/>
    <property type="molecule type" value="Genomic_DNA"/>
</dbReference>
<sequence>MHAPDEGKLRIAFTELIDLAAENVGGQALLASDEFFAGKENLLKPGRGVFIPGKFTENGKWMDGWESRRKRVPGHDWCILKLGLPGVVRGVDIDTNHFLGNFPEYASVDALEVEGSPTPEALAAATWTPILPQLKLQGGTRNLFPIVSDKRWTHLRLNIFPDGGVARFRVHGEVRPDLERLSRADGTVDLAAAENGGTVVACNDSFFGPKDNLILPGRAANMGEGWETRRKRVLPGFDWIVVKLAVPGTVQRVEVDTAFFKGNYPDTCSIEGCYLREPVVDFANAHDIAWTELLPRTKLQAHHRHHYESELAAKGPFTHVRLKIYPDGGVSRLRVHGKPA</sequence>